<feature type="domain" description="Protein kinase" evidence="6">
    <location>
        <begin position="305"/>
        <end position="614"/>
    </location>
</feature>
<dbReference type="InterPro" id="IPR051681">
    <property type="entry name" value="Ser/Thr_Kinases-Pseudokinases"/>
</dbReference>
<evidence type="ECO:0000259" key="6">
    <source>
        <dbReference type="PROSITE" id="PS50011"/>
    </source>
</evidence>
<dbReference type="EMBL" id="JATAAI010000035">
    <property type="protein sequence ID" value="KAK1735166.1"/>
    <property type="molecule type" value="Genomic_DNA"/>
</dbReference>
<evidence type="ECO:0000256" key="4">
    <source>
        <dbReference type="ARBA" id="ARBA00022840"/>
    </source>
</evidence>
<feature type="compositionally biased region" description="Low complexity" evidence="5">
    <location>
        <begin position="642"/>
        <end position="652"/>
    </location>
</feature>
<dbReference type="Proteomes" id="UP001224775">
    <property type="component" value="Unassembled WGS sequence"/>
</dbReference>
<keyword evidence="3 7" id="KW-0418">Kinase</keyword>
<sequence>MDSSIQNRRLKANDLARRSIDDFCKAYGQAPLDLIAPFERDEIIIGRRIGSGSFSFVYEIQTFHLRPDQSDIYTEEQVERREATARSVNYGAKYVMKCLKDELEHSEDEDLFIEAAQDISHEAEMLAAVSHPNIVKLHGVIANRHDAFLDGIIFHDLKPDNVGFDMLGNLKLFDFGLARFMPQYGDAYEDLYEMSGAGTPRFSAPEVFFEKPYNLKADVYSFGVVLWEIMCLKKPFAKCKHRKEFEKALKRVDKVLAINRKWPRSIQDPIRRSLSGDHAERPTMREVCNVLNDCVLGLEDSEDEIIIGRRVGSGSFSSVYEIQTFHLRPDQSDVYTEEQVERREATVRSVNYGAKYVMKCLKDELEHSEDEDLFIEAAQDIAHEAEMLAAVSHPNIVKLHGVIANRHDAFLDGASSFFIILERLESTLSDRIEVWAKESKRSSKSFSLDNRIRVASSLAGAVEHLHYHGIIFHDLKPDNVGFDMLGNLKLFDFGLARFMPEYGDAYEDLYEMRGAGTPRFSAPEVYFDKPYNLKADVYAFGVVLWEIMCLKKPFAKCKHRKEFEKALSQGTALAINRKWPRSIQDPIRRSLSGDHAERPTMREVCNILDASREIKYCTDDYCSTRKEPSKSSSKRFFLKFSSSTASSTSATADTLQDLLNDSEQSITA</sequence>
<gene>
    <name evidence="7" type="ORF">QTG54_014232</name>
</gene>
<organism evidence="7 8">
    <name type="scientific">Skeletonema marinoi</name>
    <dbReference type="NCBI Taxonomy" id="267567"/>
    <lineage>
        <taxon>Eukaryota</taxon>
        <taxon>Sar</taxon>
        <taxon>Stramenopiles</taxon>
        <taxon>Ochrophyta</taxon>
        <taxon>Bacillariophyta</taxon>
        <taxon>Coscinodiscophyceae</taxon>
        <taxon>Thalassiosirophycidae</taxon>
        <taxon>Thalassiosirales</taxon>
        <taxon>Skeletonemataceae</taxon>
        <taxon>Skeletonema</taxon>
        <taxon>Skeletonema marinoi-dohrnii complex</taxon>
    </lineage>
</organism>
<dbReference type="AlphaFoldDB" id="A0AAD8XXK9"/>
<keyword evidence="2" id="KW-0547">Nucleotide-binding</keyword>
<evidence type="ECO:0000256" key="2">
    <source>
        <dbReference type="ARBA" id="ARBA00022741"/>
    </source>
</evidence>
<dbReference type="GO" id="GO:0005524">
    <property type="term" value="F:ATP binding"/>
    <property type="evidence" value="ECO:0007669"/>
    <property type="project" value="InterPro"/>
</dbReference>
<dbReference type="SMART" id="SM00220">
    <property type="entry name" value="S_TKc"/>
    <property type="match status" value="2"/>
</dbReference>
<dbReference type="Pfam" id="PF00069">
    <property type="entry name" value="Pkinase"/>
    <property type="match status" value="2"/>
</dbReference>
<feature type="domain" description="Protein kinase" evidence="6">
    <location>
        <begin position="43"/>
        <end position="296"/>
    </location>
</feature>
<keyword evidence="4" id="KW-0067">ATP-binding</keyword>
<proteinExistence type="predicted"/>
<feature type="compositionally biased region" description="Polar residues" evidence="5">
    <location>
        <begin position="653"/>
        <end position="668"/>
    </location>
</feature>
<evidence type="ECO:0000313" key="7">
    <source>
        <dbReference type="EMBL" id="KAK1735166.1"/>
    </source>
</evidence>
<keyword evidence="1 7" id="KW-0808">Transferase</keyword>
<dbReference type="GO" id="GO:0004674">
    <property type="term" value="F:protein serine/threonine kinase activity"/>
    <property type="evidence" value="ECO:0007669"/>
    <property type="project" value="TreeGrafter"/>
</dbReference>
<name>A0AAD8XXK9_9STRA</name>
<protein>
    <submittedName>
        <fullName evidence="7">MAP3K-like serine/threonine kinase</fullName>
        <ecNumber evidence="7">2.7.11.-</ecNumber>
    </submittedName>
</protein>
<dbReference type="Gene3D" id="1.10.510.10">
    <property type="entry name" value="Transferase(Phosphotransferase) domain 1"/>
    <property type="match status" value="2"/>
</dbReference>
<dbReference type="PROSITE" id="PS50011">
    <property type="entry name" value="PROTEIN_KINASE_DOM"/>
    <property type="match status" value="2"/>
</dbReference>
<dbReference type="PANTHER" id="PTHR44329">
    <property type="entry name" value="SERINE/THREONINE-PROTEIN KINASE TNNI3K-RELATED"/>
    <property type="match status" value="1"/>
</dbReference>
<accession>A0AAD8XXK9</accession>
<evidence type="ECO:0000256" key="1">
    <source>
        <dbReference type="ARBA" id="ARBA00022679"/>
    </source>
</evidence>
<dbReference type="InterPro" id="IPR011009">
    <property type="entry name" value="Kinase-like_dom_sf"/>
</dbReference>
<dbReference type="SUPFAM" id="SSF56112">
    <property type="entry name" value="Protein kinase-like (PK-like)"/>
    <property type="match status" value="2"/>
</dbReference>
<evidence type="ECO:0000256" key="3">
    <source>
        <dbReference type="ARBA" id="ARBA00022777"/>
    </source>
</evidence>
<feature type="region of interest" description="Disordered" evidence="5">
    <location>
        <begin position="642"/>
        <end position="668"/>
    </location>
</feature>
<evidence type="ECO:0000313" key="8">
    <source>
        <dbReference type="Proteomes" id="UP001224775"/>
    </source>
</evidence>
<dbReference type="Gene3D" id="3.30.200.20">
    <property type="entry name" value="Phosphorylase Kinase, domain 1"/>
    <property type="match status" value="2"/>
</dbReference>
<keyword evidence="8" id="KW-1185">Reference proteome</keyword>
<comment type="caution">
    <text evidence="7">The sequence shown here is derived from an EMBL/GenBank/DDBJ whole genome shotgun (WGS) entry which is preliminary data.</text>
</comment>
<dbReference type="InterPro" id="IPR000719">
    <property type="entry name" value="Prot_kinase_dom"/>
</dbReference>
<dbReference type="EC" id="2.7.11.-" evidence="7"/>
<reference evidence="7" key="1">
    <citation type="submission" date="2023-06" db="EMBL/GenBank/DDBJ databases">
        <title>Survivors Of The Sea: Transcriptome response of Skeletonema marinoi to long-term dormancy.</title>
        <authorList>
            <person name="Pinder M.I.M."/>
            <person name="Kourtchenko O."/>
            <person name="Robertson E.K."/>
            <person name="Larsson T."/>
            <person name="Maumus F."/>
            <person name="Osuna-Cruz C.M."/>
            <person name="Vancaester E."/>
            <person name="Stenow R."/>
            <person name="Vandepoele K."/>
            <person name="Ploug H."/>
            <person name="Bruchert V."/>
            <person name="Godhe A."/>
            <person name="Topel M."/>
        </authorList>
    </citation>
    <scope>NUCLEOTIDE SEQUENCE</scope>
    <source>
        <strain evidence="7">R05AC</strain>
    </source>
</reference>
<evidence type="ECO:0000256" key="5">
    <source>
        <dbReference type="SAM" id="MobiDB-lite"/>
    </source>
</evidence>
<dbReference type="PANTHER" id="PTHR44329:SF288">
    <property type="entry name" value="MITOGEN-ACTIVATED PROTEIN KINASE KINASE KINASE 20"/>
    <property type="match status" value="1"/>
</dbReference>